<reference evidence="2" key="1">
    <citation type="submission" date="2021-04" db="EMBL/GenBank/DDBJ databases">
        <authorList>
            <person name="Rodrigo-Torres L."/>
            <person name="Arahal R. D."/>
            <person name="Lucena T."/>
        </authorList>
    </citation>
    <scope>NUCLEOTIDE SEQUENCE</scope>
    <source>
        <strain evidence="2">AS29M-1</strain>
    </source>
</reference>
<evidence type="ECO:0000313" key="3">
    <source>
        <dbReference type="Proteomes" id="UP000683507"/>
    </source>
</evidence>
<dbReference type="InterPro" id="IPR011990">
    <property type="entry name" value="TPR-like_helical_dom_sf"/>
</dbReference>
<dbReference type="Proteomes" id="UP000683507">
    <property type="component" value="Chromosome"/>
</dbReference>
<dbReference type="Gene3D" id="1.25.40.10">
    <property type="entry name" value="Tetratricopeptide repeat domain"/>
    <property type="match status" value="1"/>
</dbReference>
<evidence type="ECO:0000313" key="2">
    <source>
        <dbReference type="EMBL" id="CAG5084910.1"/>
    </source>
</evidence>
<feature type="compositionally biased region" description="Low complexity" evidence="1">
    <location>
        <begin position="160"/>
        <end position="173"/>
    </location>
</feature>
<name>A0A916JP80_9FLAO</name>
<proteinExistence type="predicted"/>
<feature type="compositionally biased region" description="Acidic residues" evidence="1">
    <location>
        <begin position="276"/>
        <end position="286"/>
    </location>
</feature>
<dbReference type="KEGG" id="ptan:CRYO30217_02598"/>
<feature type="region of interest" description="Disordered" evidence="1">
    <location>
        <begin position="160"/>
        <end position="310"/>
    </location>
</feature>
<feature type="compositionally biased region" description="Acidic residues" evidence="1">
    <location>
        <begin position="174"/>
        <end position="184"/>
    </location>
</feature>
<evidence type="ECO:0000256" key="1">
    <source>
        <dbReference type="SAM" id="MobiDB-lite"/>
    </source>
</evidence>
<feature type="compositionally biased region" description="Acidic residues" evidence="1">
    <location>
        <begin position="239"/>
        <end position="250"/>
    </location>
</feature>
<dbReference type="Pfam" id="PF13432">
    <property type="entry name" value="TPR_16"/>
    <property type="match status" value="1"/>
</dbReference>
<feature type="compositionally biased region" description="Low complexity" evidence="1">
    <location>
        <begin position="185"/>
        <end position="209"/>
    </location>
</feature>
<organism evidence="2 3">
    <name type="scientific">Parvicella tangerina</name>
    <dbReference type="NCBI Taxonomy" id="2829795"/>
    <lineage>
        <taxon>Bacteria</taxon>
        <taxon>Pseudomonadati</taxon>
        <taxon>Bacteroidota</taxon>
        <taxon>Flavobacteriia</taxon>
        <taxon>Flavobacteriales</taxon>
        <taxon>Parvicellaceae</taxon>
        <taxon>Parvicella</taxon>
    </lineage>
</organism>
<evidence type="ECO:0008006" key="4">
    <source>
        <dbReference type="Google" id="ProtNLM"/>
    </source>
</evidence>
<dbReference type="RefSeq" id="WP_258542816.1">
    <property type="nucleotide sequence ID" value="NZ_OU015584.1"/>
</dbReference>
<sequence length="310" mass="35419">MMLRTYIFLTFCFVIIESGISQREDKITFNEGVSSYRDGDYADAQSRFEEAYQRNNKNTRALYNAGNAAYLNGKFEEANQYYTDYAKAAKSPEEIAKAYFNQGNTYLQQADALAADPSKGQDAQKLYKKAVGSYKNALKNNPSDKDAKYNLTYALNKIQQEQNQQNQDQQNDQQDQEQNQDENQDQQNDQNQQNGDGEGDNNQDQQSDQNQDEQNDQNQEGNQDDQEQDGDQKEKENNEGDQGDQEEDENQNSGNQEQGDNKEEQQAQISRAQAEQDLDAINEEEENILKRVYGSRGGEKSEEVSSGKDW</sequence>
<dbReference type="AlphaFoldDB" id="A0A916JP80"/>
<gene>
    <name evidence="2" type="ORF">CRYO30217_02598</name>
</gene>
<feature type="compositionally biased region" description="Basic and acidic residues" evidence="1">
    <location>
        <begin position="297"/>
        <end position="310"/>
    </location>
</feature>
<dbReference type="SUPFAM" id="SSF48452">
    <property type="entry name" value="TPR-like"/>
    <property type="match status" value="1"/>
</dbReference>
<accession>A0A916JP80</accession>
<dbReference type="EMBL" id="OU015584">
    <property type="protein sequence ID" value="CAG5084910.1"/>
    <property type="molecule type" value="Genomic_DNA"/>
</dbReference>
<protein>
    <recommendedName>
        <fullName evidence="4">Tetratricopeptide repeat protein</fullName>
    </recommendedName>
</protein>
<keyword evidence="3" id="KW-1185">Reference proteome</keyword>